<dbReference type="RefSeq" id="WP_265896564.1">
    <property type="nucleotide sequence ID" value="NZ_JAPIVE010000003.1"/>
</dbReference>
<dbReference type="InterPro" id="IPR001173">
    <property type="entry name" value="Glyco_trans_2-like"/>
</dbReference>
<evidence type="ECO:0000313" key="3">
    <source>
        <dbReference type="Proteomes" id="UP001165678"/>
    </source>
</evidence>
<feature type="domain" description="Glycosyltransferase 2-like" evidence="1">
    <location>
        <begin position="7"/>
        <end position="124"/>
    </location>
</feature>
<dbReference type="PANTHER" id="PTHR10859">
    <property type="entry name" value="GLYCOSYL TRANSFERASE"/>
    <property type="match status" value="1"/>
</dbReference>
<comment type="caution">
    <text evidence="2">The sequence shown here is derived from an EMBL/GenBank/DDBJ whole genome shotgun (WGS) entry which is preliminary data.</text>
</comment>
<sequence length="246" mass="27942">MASHHACVLIPVYNHERAIVETCRQLTALELPILLVDDGSSPACARVLDELAARPDIHLVRLLRNSGKGAAVRTGLFAARDLGFTHALQVDADGQHDVEDLPAFIADMERTPEALIVGRPRFDDTVPMHRFICRYITHVWVWINTLSMAITDSMCGVRLYPVAPLTRMLSRHSCGDRMDFDTEVLVRWYWSGQGIQNRLVRVHYPTDGVSHFRLLRDNLILARMHVRLTLGMLMRMPSLLARRRTS</sequence>
<name>A0AA41ZHN0_9GAMM</name>
<accession>A0AA41ZHN0</accession>
<dbReference type="PANTHER" id="PTHR10859:SF91">
    <property type="entry name" value="DOLICHYL-PHOSPHATE BETA-GLUCOSYLTRANSFERASE"/>
    <property type="match status" value="1"/>
</dbReference>
<reference evidence="2" key="1">
    <citation type="submission" date="2022-11" db="EMBL/GenBank/DDBJ databases">
        <title>Larsenimonas rhizosphaerae sp. nov., isolated from a tidal mudflat.</title>
        <authorList>
            <person name="Lee S.D."/>
            <person name="Kim I.S."/>
        </authorList>
    </citation>
    <scope>NUCLEOTIDE SEQUENCE</scope>
    <source>
        <strain evidence="2">GH2-1</strain>
    </source>
</reference>
<dbReference type="GO" id="GO:0006487">
    <property type="term" value="P:protein N-linked glycosylation"/>
    <property type="evidence" value="ECO:0007669"/>
    <property type="project" value="TreeGrafter"/>
</dbReference>
<evidence type="ECO:0000313" key="2">
    <source>
        <dbReference type="EMBL" id="MCX2524937.1"/>
    </source>
</evidence>
<dbReference type="AlphaFoldDB" id="A0AA41ZHN0"/>
<dbReference type="EMBL" id="JAPIVE010000003">
    <property type="protein sequence ID" value="MCX2524937.1"/>
    <property type="molecule type" value="Genomic_DNA"/>
</dbReference>
<dbReference type="CDD" id="cd04179">
    <property type="entry name" value="DPM_DPG-synthase_like"/>
    <property type="match status" value="1"/>
</dbReference>
<evidence type="ECO:0000259" key="1">
    <source>
        <dbReference type="Pfam" id="PF00535"/>
    </source>
</evidence>
<proteinExistence type="predicted"/>
<dbReference type="InterPro" id="IPR029044">
    <property type="entry name" value="Nucleotide-diphossugar_trans"/>
</dbReference>
<dbReference type="Proteomes" id="UP001165678">
    <property type="component" value="Unassembled WGS sequence"/>
</dbReference>
<dbReference type="Pfam" id="PF00535">
    <property type="entry name" value="Glycos_transf_2"/>
    <property type="match status" value="1"/>
</dbReference>
<dbReference type="SUPFAM" id="SSF53448">
    <property type="entry name" value="Nucleotide-diphospho-sugar transferases"/>
    <property type="match status" value="1"/>
</dbReference>
<keyword evidence="3" id="KW-1185">Reference proteome</keyword>
<gene>
    <name evidence="2" type="ORF">OQ287_11855</name>
</gene>
<protein>
    <submittedName>
        <fullName evidence="2">Glycosyltransferase family 2 protein</fullName>
    </submittedName>
</protein>
<dbReference type="Gene3D" id="3.90.550.10">
    <property type="entry name" value="Spore Coat Polysaccharide Biosynthesis Protein SpsA, Chain A"/>
    <property type="match status" value="1"/>
</dbReference>
<organism evidence="2 3">
    <name type="scientific">Larsenimonas rhizosphaerae</name>
    <dbReference type="NCBI Taxonomy" id="2944682"/>
    <lineage>
        <taxon>Bacteria</taxon>
        <taxon>Pseudomonadati</taxon>
        <taxon>Pseudomonadota</taxon>
        <taxon>Gammaproteobacteria</taxon>
        <taxon>Oceanospirillales</taxon>
        <taxon>Halomonadaceae</taxon>
        <taxon>Larsenimonas</taxon>
    </lineage>
</organism>